<evidence type="ECO:0000313" key="10">
    <source>
        <dbReference type="Proteomes" id="UP000565262"/>
    </source>
</evidence>
<dbReference type="EMBL" id="JACJFM010000003">
    <property type="protein sequence ID" value="MBB1485745.1"/>
    <property type="molecule type" value="Genomic_DNA"/>
</dbReference>
<dbReference type="GO" id="GO:0005829">
    <property type="term" value="C:cytosol"/>
    <property type="evidence" value="ECO:0007669"/>
    <property type="project" value="TreeGrafter"/>
</dbReference>
<evidence type="ECO:0000256" key="1">
    <source>
        <dbReference type="ARBA" id="ARBA00004926"/>
    </source>
</evidence>
<dbReference type="GO" id="GO:0006096">
    <property type="term" value="P:glycolytic process"/>
    <property type="evidence" value="ECO:0007669"/>
    <property type="project" value="UniProtKB-UniRule"/>
</dbReference>
<comment type="pathway">
    <text evidence="1 7 8">Carbohydrate degradation; glycolysis; D-glyceraldehyde 3-phosphate and glycerone phosphate from D-glucose: step 2/4.</text>
</comment>
<dbReference type="PANTHER" id="PTHR11469">
    <property type="entry name" value="GLUCOSE-6-PHOSPHATE ISOMERASE"/>
    <property type="match status" value="1"/>
</dbReference>
<keyword evidence="3 7" id="KW-0312">Gluconeogenesis</keyword>
<dbReference type="CDD" id="cd05016">
    <property type="entry name" value="SIS_PGI_2"/>
    <property type="match status" value="1"/>
</dbReference>
<dbReference type="GO" id="GO:0051156">
    <property type="term" value="P:glucose 6-phosphate metabolic process"/>
    <property type="evidence" value="ECO:0007669"/>
    <property type="project" value="TreeGrafter"/>
</dbReference>
<evidence type="ECO:0000256" key="2">
    <source>
        <dbReference type="ARBA" id="ARBA00006604"/>
    </source>
</evidence>
<evidence type="ECO:0000256" key="6">
    <source>
        <dbReference type="ARBA" id="ARBA00029321"/>
    </source>
</evidence>
<evidence type="ECO:0000256" key="5">
    <source>
        <dbReference type="ARBA" id="ARBA00023235"/>
    </source>
</evidence>
<dbReference type="PRINTS" id="PR00662">
    <property type="entry name" value="G6PISOMERASE"/>
</dbReference>
<dbReference type="SUPFAM" id="SSF53697">
    <property type="entry name" value="SIS domain"/>
    <property type="match status" value="1"/>
</dbReference>
<dbReference type="Gene3D" id="1.10.1390.10">
    <property type="match status" value="1"/>
</dbReference>
<keyword evidence="10" id="KW-1185">Reference proteome</keyword>
<dbReference type="PROSITE" id="PS00174">
    <property type="entry name" value="P_GLUCOSE_ISOMERASE_2"/>
    <property type="match status" value="1"/>
</dbReference>
<dbReference type="AlphaFoldDB" id="A0A839IKM3"/>
<dbReference type="PROSITE" id="PS00765">
    <property type="entry name" value="P_GLUCOSE_ISOMERASE_1"/>
    <property type="match status" value="1"/>
</dbReference>
<gene>
    <name evidence="7 9" type="primary">pgi</name>
    <name evidence="9" type="ORF">H4O21_03860</name>
</gene>
<dbReference type="GO" id="GO:0097367">
    <property type="term" value="F:carbohydrate derivative binding"/>
    <property type="evidence" value="ECO:0007669"/>
    <property type="project" value="InterPro"/>
</dbReference>
<keyword evidence="7" id="KW-0963">Cytoplasm</keyword>
<evidence type="ECO:0000256" key="4">
    <source>
        <dbReference type="ARBA" id="ARBA00023152"/>
    </source>
</evidence>
<dbReference type="Proteomes" id="UP000565262">
    <property type="component" value="Unassembled WGS sequence"/>
</dbReference>
<organism evidence="9 10">
    <name type="scientific">Oceanospirillum sediminis</name>
    <dbReference type="NCBI Taxonomy" id="2760088"/>
    <lineage>
        <taxon>Bacteria</taxon>
        <taxon>Pseudomonadati</taxon>
        <taxon>Pseudomonadota</taxon>
        <taxon>Gammaproteobacteria</taxon>
        <taxon>Oceanospirillales</taxon>
        <taxon>Oceanospirillaceae</taxon>
        <taxon>Oceanospirillum</taxon>
    </lineage>
</organism>
<comment type="function">
    <text evidence="7">Catalyzes the reversible isomerization of glucose-6-phosphate to fructose-6-phosphate.</text>
</comment>
<evidence type="ECO:0000313" key="9">
    <source>
        <dbReference type="EMBL" id="MBB1485745.1"/>
    </source>
</evidence>
<dbReference type="GO" id="GO:0006094">
    <property type="term" value="P:gluconeogenesis"/>
    <property type="evidence" value="ECO:0007669"/>
    <property type="project" value="UniProtKB-UniRule"/>
</dbReference>
<evidence type="ECO:0000256" key="3">
    <source>
        <dbReference type="ARBA" id="ARBA00022432"/>
    </source>
</evidence>
<keyword evidence="5 7" id="KW-0413">Isomerase</keyword>
<dbReference type="PROSITE" id="PS51463">
    <property type="entry name" value="P_GLUCOSE_ISOMERASE_3"/>
    <property type="match status" value="1"/>
</dbReference>
<dbReference type="GO" id="GO:0004347">
    <property type="term" value="F:glucose-6-phosphate isomerase activity"/>
    <property type="evidence" value="ECO:0007669"/>
    <property type="project" value="UniProtKB-UniRule"/>
</dbReference>
<comment type="caution">
    <text evidence="9">The sequence shown here is derived from an EMBL/GenBank/DDBJ whole genome shotgun (WGS) entry which is preliminary data.</text>
</comment>
<comment type="similarity">
    <text evidence="2 7 8">Belongs to the GPI family.</text>
</comment>
<dbReference type="InterPro" id="IPR035476">
    <property type="entry name" value="SIS_PGI_1"/>
</dbReference>
<comment type="subcellular location">
    <subcellularLocation>
        <location evidence="7">Cytoplasm</location>
    </subcellularLocation>
</comment>
<feature type="active site" evidence="7">
    <location>
        <position position="397"/>
    </location>
</feature>
<name>A0A839IKM3_9GAMM</name>
<dbReference type="CDD" id="cd05015">
    <property type="entry name" value="SIS_PGI_1"/>
    <property type="match status" value="1"/>
</dbReference>
<comment type="catalytic activity">
    <reaction evidence="6 7 8">
        <text>alpha-D-glucose 6-phosphate = beta-D-fructose 6-phosphate</text>
        <dbReference type="Rhea" id="RHEA:11816"/>
        <dbReference type="ChEBI" id="CHEBI:57634"/>
        <dbReference type="ChEBI" id="CHEBI:58225"/>
        <dbReference type="EC" id="5.3.1.9"/>
    </reaction>
</comment>
<dbReference type="EC" id="5.3.1.9" evidence="7"/>
<dbReference type="NCBIfam" id="NF001211">
    <property type="entry name" value="PRK00179.1"/>
    <property type="match status" value="1"/>
</dbReference>
<dbReference type="GO" id="GO:0048029">
    <property type="term" value="F:monosaccharide binding"/>
    <property type="evidence" value="ECO:0007669"/>
    <property type="project" value="TreeGrafter"/>
</dbReference>
<dbReference type="RefSeq" id="WP_182807527.1">
    <property type="nucleotide sequence ID" value="NZ_JACJFM010000003.1"/>
</dbReference>
<protein>
    <recommendedName>
        <fullName evidence="7">Glucose-6-phosphate isomerase</fullName>
        <shortName evidence="7">GPI</shortName>
        <ecNumber evidence="7">5.3.1.9</ecNumber>
    </recommendedName>
    <alternativeName>
        <fullName evidence="7">Phosphoglucose isomerase</fullName>
        <shortName evidence="7">PGI</shortName>
    </alternativeName>
    <alternativeName>
        <fullName evidence="7">Phosphohexose isomerase</fullName>
        <shortName evidence="7">PHI</shortName>
    </alternativeName>
</protein>
<dbReference type="InterPro" id="IPR018189">
    <property type="entry name" value="Phosphoglucose_isomerase_CS"/>
</dbReference>
<proteinExistence type="inferred from homology"/>
<dbReference type="Pfam" id="PF00342">
    <property type="entry name" value="PGI"/>
    <property type="match status" value="1"/>
</dbReference>
<dbReference type="InterPro" id="IPR035482">
    <property type="entry name" value="SIS_PGI_2"/>
</dbReference>
<dbReference type="InterPro" id="IPR046348">
    <property type="entry name" value="SIS_dom_sf"/>
</dbReference>
<dbReference type="InterPro" id="IPR001672">
    <property type="entry name" value="G6P_Isomerase"/>
</dbReference>
<evidence type="ECO:0000256" key="8">
    <source>
        <dbReference type="RuleBase" id="RU000612"/>
    </source>
</evidence>
<dbReference type="PANTHER" id="PTHR11469:SF1">
    <property type="entry name" value="GLUCOSE-6-PHOSPHATE ISOMERASE"/>
    <property type="match status" value="1"/>
</dbReference>
<sequence length="565" mass="62698">MISDTESLYTSLPFDQSSSFKQLNTLAEAAPDLAELFRQHPLRGQMFCSHIDGLTLDYSKQRLDDKILKTLIQMAEERQLPEKIKHLFTGQPVNHSEQRAALHTALRTPEQAGPDHLQPDDSRILPEVHRQLDKMAGLVDRIQSGIWRGCTGRKITDVVNLGVGGSDLGPLMVTHALREYAQTSALKVHFASTIDGSQLFELLSHLNAETTLFIVSSKSFTTIDTLSNADTVRAWLRQFCHNDALMYRCHFIGVSASAEKMTQWGIPIENQLHFWSWVGGRFSLWSAIGLPIALALGMKTFRALLLGAHKMDCHFSQAPLDNNIPVLMALCGIWNVNFLKIHAHAILPYDGRLKFFPSYLEQLEMESNGKSVLQSGEAISYETCPVLWGEVGANAQHAFYQLLHQGTHAVASDFILAARRYDSIQGSAHYASMLAQHELNISNCLAQSRVLAFGNHAVEPSDNPYRHYPGNQPSSTLLLDHLNPESLGALIAAYEHKVYAQAVIWGINPFDQWGVELGKIVALQLQPALSGAVAENDSPNHLDSSTQALSRQISQVRQLSSDKQA</sequence>
<evidence type="ECO:0000256" key="7">
    <source>
        <dbReference type="HAMAP-Rule" id="MF_00473"/>
    </source>
</evidence>
<keyword evidence="4 7" id="KW-0324">Glycolysis</keyword>
<comment type="pathway">
    <text evidence="7">Carbohydrate biosynthesis; gluconeogenesis.</text>
</comment>
<feature type="active site" description="Proton donor" evidence="7">
    <location>
        <position position="366"/>
    </location>
</feature>
<dbReference type="UniPathway" id="UPA00109">
    <property type="reaction ID" value="UER00181"/>
</dbReference>
<dbReference type="InterPro" id="IPR023096">
    <property type="entry name" value="G6P_Isomerase_C"/>
</dbReference>
<reference evidence="9 10" key="1">
    <citation type="submission" date="2020-08" db="EMBL/GenBank/DDBJ databases">
        <title>Oceanospirillum sp. nov. isolated from marine sediment.</title>
        <authorList>
            <person name="Ji X."/>
        </authorList>
    </citation>
    <scope>NUCLEOTIDE SEQUENCE [LARGE SCALE GENOMIC DNA]</scope>
    <source>
        <strain evidence="9 10">D5</strain>
    </source>
</reference>
<dbReference type="Gene3D" id="3.40.50.10490">
    <property type="entry name" value="Glucose-6-phosphate isomerase like protein, domain 1"/>
    <property type="match status" value="2"/>
</dbReference>
<dbReference type="UniPathway" id="UPA00138"/>
<accession>A0A839IKM3</accession>
<dbReference type="HAMAP" id="MF_00473">
    <property type="entry name" value="G6P_isomerase"/>
    <property type="match status" value="1"/>
</dbReference>
<feature type="active site" evidence="7">
    <location>
        <position position="519"/>
    </location>
</feature>